<dbReference type="EMBL" id="LGRN01000342">
    <property type="protein sequence ID" value="OJD13017.1"/>
    <property type="molecule type" value="Genomic_DNA"/>
</dbReference>
<comment type="similarity">
    <text evidence="1">Belongs to the peptidase C48 family.</text>
</comment>
<dbReference type="InterPro" id="IPR003653">
    <property type="entry name" value="Peptidase_C48_C"/>
</dbReference>
<feature type="compositionally biased region" description="Polar residues" evidence="5">
    <location>
        <begin position="151"/>
        <end position="174"/>
    </location>
</feature>
<feature type="compositionally biased region" description="Polar residues" evidence="5">
    <location>
        <begin position="260"/>
        <end position="275"/>
    </location>
</feature>
<evidence type="ECO:0000313" key="7">
    <source>
        <dbReference type="EMBL" id="OJD13017.1"/>
    </source>
</evidence>
<dbReference type="VEuPathDB" id="FungiDB:AJ78_06470"/>
<accession>A0A1J9P8S8</accession>
<feature type="compositionally biased region" description="Pro residues" evidence="5">
    <location>
        <begin position="604"/>
        <end position="613"/>
    </location>
</feature>
<dbReference type="GO" id="GO:0016929">
    <property type="term" value="F:deSUMOylase activity"/>
    <property type="evidence" value="ECO:0007669"/>
    <property type="project" value="TreeGrafter"/>
</dbReference>
<sequence length="979" mass="109819">MSQFLRHVLKQNHESARTSIAKSIDKMEWEESPQENALPGPASLQQLAPQASRPQHQPNISQAAAPLNDFPQRPNPHPLPLTRPRPQPVPWKNLAEKLASGPPFIRPVTRAPFSNGQAYKHDTVPLSDTWYYLKQAEDLAIQRKMDQLRSQSTARRCNYPYTPTQSTGQSTIPNSRKRLIEAVDGYSQDECRASHDIQKEPQYHNQQQQQQQQQQQEAEYINTMPESPIDTSMMDVPPYESSLLKATPVNSGSAGDKLQRTPQQIPGTWPTTPASTHRIPIPPTEIFHRSEVDMDIIRDQVALMSGALAGYSQTSSQGMIVPLSDGDVLPPTSPEHAYELEQQLTYLQQILQIFYDIYFPTVKAMCLGINKVGDRAKQAYQKFVQAAVEVAGSAKRRAVVICGSITPEFVRRKLKGQQDIKNIRRPSSSERHHLKARRLGMGKRKQGTSSPEVTLDEYEDITPPRRPRDMRPSEIIQSYRHPTQLVQRKDGVVKGAKVQKKKMSNKSKLKTKTSTRVLAQLSTEDVNQLSLSRAPRRGELIKGAWPNAIPPSKAALRAFHESFRDLRNKKPAVGESEGVAEKSQIAKPSVPPRGYGGIYFPGPENQPPLPPLPAATVTPSTPPQTELPLPAEEPVDETEDHDPSKDGLPIPSQEYEGFLTGHPELRRETKEVHWLKSDSPMGRPISSVRAYDPLSRVTSFQPHGPANADAEARPAPTELTDQSAHRSPEAPYVKHLTATWEAKVDRAMALSDKSEVGTTPRGDPLTRKSLQTCYTNRKWLNDEVINAYLELIVDYARQNAGNSGRHDKPKYHAFTTFFYSNLRDKGYESVRRWATRAKVGGENLLGVEMILIPVHDHSHWTLIVIRPTARTIEHFDSLGSHSLTHIARVKGWLHAELGDRFVEEEWRVLPSISPQQNNGYDCGVFLLTTAKLVSFGKPLKYGATDIPEIRKRIVAELMNGGFFGDFDPKNEMVPARSML</sequence>
<dbReference type="PROSITE" id="PS50600">
    <property type="entry name" value="ULP_PROTEASE"/>
    <property type="match status" value="1"/>
</dbReference>
<evidence type="ECO:0000256" key="4">
    <source>
        <dbReference type="ARBA" id="ARBA00022807"/>
    </source>
</evidence>
<feature type="region of interest" description="Disordered" evidence="5">
    <location>
        <begin position="572"/>
        <end position="649"/>
    </location>
</feature>
<dbReference type="OrthoDB" id="1939479at2759"/>
<keyword evidence="8" id="KW-1185">Reference proteome</keyword>
<protein>
    <recommendedName>
        <fullName evidence="6">Ubiquitin-like protease family profile domain-containing protein</fullName>
    </recommendedName>
</protein>
<dbReference type="GO" id="GO:0016926">
    <property type="term" value="P:protein desumoylation"/>
    <property type="evidence" value="ECO:0007669"/>
    <property type="project" value="TreeGrafter"/>
</dbReference>
<evidence type="ECO:0000256" key="2">
    <source>
        <dbReference type="ARBA" id="ARBA00022670"/>
    </source>
</evidence>
<dbReference type="Proteomes" id="UP000182235">
    <property type="component" value="Unassembled WGS sequence"/>
</dbReference>
<evidence type="ECO:0000256" key="3">
    <source>
        <dbReference type="ARBA" id="ARBA00022801"/>
    </source>
</evidence>
<dbReference type="GO" id="GO:0005634">
    <property type="term" value="C:nucleus"/>
    <property type="evidence" value="ECO:0007669"/>
    <property type="project" value="TreeGrafter"/>
</dbReference>
<dbReference type="InterPro" id="IPR038765">
    <property type="entry name" value="Papain-like_cys_pep_sf"/>
</dbReference>
<feature type="compositionally biased region" description="Polar residues" evidence="5">
    <location>
        <begin position="43"/>
        <end position="62"/>
    </location>
</feature>
<keyword evidence="3" id="KW-0378">Hydrolase</keyword>
<evidence type="ECO:0000259" key="6">
    <source>
        <dbReference type="PROSITE" id="PS50600"/>
    </source>
</evidence>
<evidence type="ECO:0000313" key="8">
    <source>
        <dbReference type="Proteomes" id="UP000182235"/>
    </source>
</evidence>
<name>A0A1J9P8S8_9EURO</name>
<reference evidence="7 8" key="1">
    <citation type="submission" date="2015-07" db="EMBL/GenBank/DDBJ databases">
        <title>Emmonsia species relationships and genome sequence.</title>
        <authorList>
            <consortium name="The Broad Institute Genomics Platform"/>
            <person name="Cuomo C.A."/>
            <person name="Munoz J.F."/>
            <person name="Imamovic A."/>
            <person name="Priest M.E."/>
            <person name="Young S."/>
            <person name="Clay O.K."/>
            <person name="McEwen J.G."/>
        </authorList>
    </citation>
    <scope>NUCLEOTIDE SEQUENCE [LARGE SCALE GENOMIC DNA]</scope>
    <source>
        <strain evidence="7 8">UAMH 9510</strain>
    </source>
</reference>
<dbReference type="STRING" id="1447872.A0A1J9P8S8"/>
<keyword evidence="4" id="KW-0788">Thiol protease</keyword>
<dbReference type="PANTHER" id="PTHR12606:SF141">
    <property type="entry name" value="GH15225P-RELATED"/>
    <property type="match status" value="1"/>
</dbReference>
<dbReference type="PANTHER" id="PTHR12606">
    <property type="entry name" value="SENTRIN/SUMO-SPECIFIC PROTEASE"/>
    <property type="match status" value="1"/>
</dbReference>
<feature type="region of interest" description="Disordered" evidence="5">
    <location>
        <begin position="25"/>
        <end position="87"/>
    </location>
</feature>
<feature type="region of interest" description="Disordered" evidence="5">
    <location>
        <begin position="1"/>
        <end position="20"/>
    </location>
</feature>
<evidence type="ECO:0000256" key="5">
    <source>
        <dbReference type="SAM" id="MobiDB-lite"/>
    </source>
</evidence>
<proteinExistence type="inferred from homology"/>
<gene>
    <name evidence="7" type="ORF">AJ78_06470</name>
</gene>
<feature type="compositionally biased region" description="Pro residues" evidence="5">
    <location>
        <begin position="73"/>
        <end position="87"/>
    </location>
</feature>
<dbReference type="Pfam" id="PF02902">
    <property type="entry name" value="Peptidase_C48"/>
    <property type="match status" value="1"/>
</dbReference>
<dbReference type="GO" id="GO:0006508">
    <property type="term" value="P:proteolysis"/>
    <property type="evidence" value="ECO:0007669"/>
    <property type="project" value="UniProtKB-KW"/>
</dbReference>
<dbReference type="SUPFAM" id="SSF54001">
    <property type="entry name" value="Cysteine proteinases"/>
    <property type="match status" value="1"/>
</dbReference>
<evidence type="ECO:0000256" key="1">
    <source>
        <dbReference type="ARBA" id="ARBA00005234"/>
    </source>
</evidence>
<dbReference type="Gene3D" id="3.40.395.10">
    <property type="entry name" value="Adenoviral Proteinase, Chain A"/>
    <property type="match status" value="1"/>
</dbReference>
<feature type="region of interest" description="Disordered" evidence="5">
    <location>
        <begin position="151"/>
        <end position="175"/>
    </location>
</feature>
<feature type="region of interest" description="Disordered" evidence="5">
    <location>
        <begin position="249"/>
        <end position="281"/>
    </location>
</feature>
<comment type="caution">
    <text evidence="7">The sequence shown here is derived from an EMBL/GenBank/DDBJ whole genome shotgun (WGS) entry which is preliminary data.</text>
</comment>
<keyword evidence="2" id="KW-0645">Protease</keyword>
<organism evidence="7 8">
    <name type="scientific">Emergomyces pasteurianus Ep9510</name>
    <dbReference type="NCBI Taxonomy" id="1447872"/>
    <lineage>
        <taxon>Eukaryota</taxon>
        <taxon>Fungi</taxon>
        <taxon>Dikarya</taxon>
        <taxon>Ascomycota</taxon>
        <taxon>Pezizomycotina</taxon>
        <taxon>Eurotiomycetes</taxon>
        <taxon>Eurotiomycetidae</taxon>
        <taxon>Onygenales</taxon>
        <taxon>Ajellomycetaceae</taxon>
        <taxon>Emergomyces</taxon>
    </lineage>
</organism>
<dbReference type="AlphaFoldDB" id="A0A1J9P8S8"/>
<feature type="domain" description="Ubiquitin-like protease family profile" evidence="6">
    <location>
        <begin position="763"/>
        <end position="933"/>
    </location>
</feature>